<proteinExistence type="predicted"/>
<dbReference type="PaxDb" id="44689-DDB0188932"/>
<dbReference type="KEGG" id="ddi:DDB_G0290525"/>
<dbReference type="PhylomeDB" id="Q54FY9"/>
<protein>
    <recommendedName>
        <fullName evidence="4">FNIP repeat-containing protein</fullName>
    </recommendedName>
</protein>
<dbReference type="EMBL" id="AAFI02000164">
    <property type="protein sequence ID" value="EAL62123.1"/>
    <property type="molecule type" value="Genomic_DNA"/>
</dbReference>
<dbReference type="InterPro" id="IPR051251">
    <property type="entry name" value="STK_FNIP-Repeat"/>
</dbReference>
<evidence type="ECO:0000256" key="1">
    <source>
        <dbReference type="ARBA" id="ARBA00022737"/>
    </source>
</evidence>
<gene>
    <name evidence="2" type="ORF">DDB_G0290525</name>
</gene>
<organism evidence="2 3">
    <name type="scientific">Dictyostelium discoideum</name>
    <name type="common">Social amoeba</name>
    <dbReference type="NCBI Taxonomy" id="44689"/>
    <lineage>
        <taxon>Eukaryota</taxon>
        <taxon>Amoebozoa</taxon>
        <taxon>Evosea</taxon>
        <taxon>Eumycetozoa</taxon>
        <taxon>Dictyostelia</taxon>
        <taxon>Dictyosteliales</taxon>
        <taxon>Dictyosteliaceae</taxon>
        <taxon>Dictyostelium</taxon>
    </lineage>
</organism>
<evidence type="ECO:0008006" key="4">
    <source>
        <dbReference type="Google" id="ProtNLM"/>
    </source>
</evidence>
<dbReference type="PANTHER" id="PTHR32134:SF169">
    <property type="entry name" value="FNIP REPEAT-CONTAINING PROTEIN-RELATED"/>
    <property type="match status" value="1"/>
</dbReference>
<evidence type="ECO:0000313" key="3">
    <source>
        <dbReference type="Proteomes" id="UP000002195"/>
    </source>
</evidence>
<dbReference type="PANTHER" id="PTHR32134">
    <property type="entry name" value="FNIP REPEAT-CONTAINING PROTEIN"/>
    <property type="match status" value="1"/>
</dbReference>
<dbReference type="HOGENOM" id="CLU_029080_1_0_1"/>
<dbReference type="VEuPathDB" id="AmoebaDB:DDB_G0290525"/>
<dbReference type="GeneID" id="8627700"/>
<accession>Q54FY9</accession>
<dbReference type="eggNOG" id="ENOG502SFQ3">
    <property type="taxonomic scope" value="Eukaryota"/>
</dbReference>
<dbReference type="OMA" id="YLTICYN"/>
<dbReference type="Proteomes" id="UP000002195">
    <property type="component" value="Unassembled WGS sequence"/>
</dbReference>
<dbReference type="SMR" id="Q54FY9"/>
<dbReference type="SUPFAM" id="SSF52058">
    <property type="entry name" value="L domain-like"/>
    <property type="match status" value="1"/>
</dbReference>
<dbReference type="RefSeq" id="XP_635628.1">
    <property type="nucleotide sequence ID" value="XM_630536.1"/>
</dbReference>
<dbReference type="Pfam" id="PF05725">
    <property type="entry name" value="FNIP"/>
    <property type="match status" value="7"/>
</dbReference>
<keyword evidence="1" id="KW-0677">Repeat</keyword>
<dbReference type="dictyBase" id="DDB_G0290525"/>
<evidence type="ECO:0000313" key="2">
    <source>
        <dbReference type="EMBL" id="EAL62123.1"/>
    </source>
</evidence>
<keyword evidence="3" id="KW-1185">Reference proteome</keyword>
<sequence>MDNRNDKLQIKQGTFLNGLKSIKFRTGFSIELDCNCLPESLTQLEFNNVIFSSPFTEFTLHENITSLTFTGRDFKQTIESTWLPKSIKSLDLEYCTSFQQPILIKHKLPISLITLKLNKNYFGKIEPKSIPKSVTTLKFNINSNNNLLNIPRSTTTLIFENEFNNILNDGDIPENVSTIRFGNNFNQIINENSLPMSLTKLSFGVNFNQAIQENSLPSNLLKLKFEQDFNQPLLNNLIFKNQLNNLKSLKFGWYYNQLINIPNSGGGDGGGSSEFNEIYKKLKTLKFGSGFNQIINKSSLPSTLKKLDLGGYNHPLTLVSFPNSLEYLTICYNFNNPNAIGPSILPSNLKSLTIINYSNRIIDLSPINCLPSSLNYIHIYGFLPIFDINTIPKNLNVIYCDRYARYIKNLDTHFISKYIKYRDD</sequence>
<dbReference type="InterPro" id="IPR008615">
    <property type="entry name" value="FNIP"/>
</dbReference>
<reference evidence="2 3" key="1">
    <citation type="journal article" date="2005" name="Nature">
        <title>The genome of the social amoeba Dictyostelium discoideum.</title>
        <authorList>
            <consortium name="The Dictyostelium discoideum Sequencing Consortium"/>
            <person name="Eichinger L."/>
            <person name="Pachebat J.A."/>
            <person name="Glockner G."/>
            <person name="Rajandream M.A."/>
            <person name="Sucgang R."/>
            <person name="Berriman M."/>
            <person name="Song J."/>
            <person name="Olsen R."/>
            <person name="Szafranski K."/>
            <person name="Xu Q."/>
            <person name="Tunggal B."/>
            <person name="Kummerfeld S."/>
            <person name="Madera M."/>
            <person name="Konfortov B.A."/>
            <person name="Rivero F."/>
            <person name="Bankier A.T."/>
            <person name="Lehmann R."/>
            <person name="Hamlin N."/>
            <person name="Davies R."/>
            <person name="Gaudet P."/>
            <person name="Fey P."/>
            <person name="Pilcher K."/>
            <person name="Chen G."/>
            <person name="Saunders D."/>
            <person name="Sodergren E."/>
            <person name="Davis P."/>
            <person name="Kerhornou A."/>
            <person name="Nie X."/>
            <person name="Hall N."/>
            <person name="Anjard C."/>
            <person name="Hemphill L."/>
            <person name="Bason N."/>
            <person name="Farbrother P."/>
            <person name="Desany B."/>
            <person name="Just E."/>
            <person name="Morio T."/>
            <person name="Rost R."/>
            <person name="Churcher C."/>
            <person name="Cooper J."/>
            <person name="Haydock S."/>
            <person name="van Driessche N."/>
            <person name="Cronin A."/>
            <person name="Goodhead I."/>
            <person name="Muzny D."/>
            <person name="Mourier T."/>
            <person name="Pain A."/>
            <person name="Lu M."/>
            <person name="Harper D."/>
            <person name="Lindsay R."/>
            <person name="Hauser H."/>
            <person name="James K."/>
            <person name="Quiles M."/>
            <person name="Madan Babu M."/>
            <person name="Saito T."/>
            <person name="Buchrieser C."/>
            <person name="Wardroper A."/>
            <person name="Felder M."/>
            <person name="Thangavelu M."/>
            <person name="Johnson D."/>
            <person name="Knights A."/>
            <person name="Loulseged H."/>
            <person name="Mungall K."/>
            <person name="Oliver K."/>
            <person name="Price C."/>
            <person name="Quail M.A."/>
            <person name="Urushihara H."/>
            <person name="Hernandez J."/>
            <person name="Rabbinowitsch E."/>
            <person name="Steffen D."/>
            <person name="Sanders M."/>
            <person name="Ma J."/>
            <person name="Kohara Y."/>
            <person name="Sharp S."/>
            <person name="Simmonds M."/>
            <person name="Spiegler S."/>
            <person name="Tivey A."/>
            <person name="Sugano S."/>
            <person name="White B."/>
            <person name="Walker D."/>
            <person name="Woodward J."/>
            <person name="Winckler T."/>
            <person name="Tanaka Y."/>
            <person name="Shaulsky G."/>
            <person name="Schleicher M."/>
            <person name="Weinstock G."/>
            <person name="Rosenthal A."/>
            <person name="Cox E.C."/>
            <person name="Chisholm R.L."/>
            <person name="Gibbs R."/>
            <person name="Loomis W.F."/>
            <person name="Platzer M."/>
            <person name="Kay R.R."/>
            <person name="Williams J."/>
            <person name="Dear P.H."/>
            <person name="Noegel A.A."/>
            <person name="Barrell B."/>
            <person name="Kuspa A."/>
        </authorList>
    </citation>
    <scope>NUCLEOTIDE SEQUENCE [LARGE SCALE GENOMIC DNA]</scope>
    <source>
        <strain evidence="2 3">AX4</strain>
    </source>
</reference>
<name>Q54FY9_DICDI</name>
<dbReference type="AlphaFoldDB" id="Q54FY9"/>
<comment type="caution">
    <text evidence="2">The sequence shown here is derived from an EMBL/GenBank/DDBJ whole genome shotgun (WGS) entry which is preliminary data.</text>
</comment>
<dbReference type="InParanoid" id="Q54FY9"/>